<evidence type="ECO:0000313" key="2">
    <source>
        <dbReference type="Proteomes" id="UP000076501"/>
    </source>
</evidence>
<evidence type="ECO:0000313" key="1">
    <source>
        <dbReference type="EMBL" id="KZD33235.1"/>
    </source>
</evidence>
<dbReference type="EMBL" id="LJKA01000047">
    <property type="protein sequence ID" value="KZD33235.1"/>
    <property type="molecule type" value="Genomic_DNA"/>
</dbReference>
<comment type="caution">
    <text evidence="1">The sequence shown here is derived from an EMBL/GenBank/DDBJ whole genome shotgun (WGS) entry which is preliminary data.</text>
</comment>
<gene>
    <name evidence="1" type="ORF">B4082_3303</name>
</gene>
<accession>A0A161QR06</accession>
<dbReference type="Proteomes" id="UP000076501">
    <property type="component" value="Unassembled WGS sequence"/>
</dbReference>
<dbReference type="AlphaFoldDB" id="A0A161QR06"/>
<proteinExistence type="predicted"/>
<reference evidence="1 2" key="1">
    <citation type="submission" date="2015-09" db="EMBL/GenBank/DDBJ databases">
        <title>Bacillus cereus food isolates.</title>
        <authorList>
            <person name="Boekhorst J."/>
        </authorList>
    </citation>
    <scope>NUCLEOTIDE SEQUENCE [LARGE SCALE GENOMIC DNA]</scope>
    <source>
        <strain evidence="1 2">B4082</strain>
    </source>
</reference>
<dbReference type="PATRIC" id="fig|1396.539.peg.2274"/>
<name>A0A161QR06_BACCE</name>
<protein>
    <submittedName>
        <fullName evidence="1">Uncharacterized protein</fullName>
    </submittedName>
</protein>
<sequence>MLLRNTVYNMDECLSNCKKIGVGIYKSTNKISFATSI</sequence>
<organism evidence="1 2">
    <name type="scientific">Bacillus cereus</name>
    <dbReference type="NCBI Taxonomy" id="1396"/>
    <lineage>
        <taxon>Bacteria</taxon>
        <taxon>Bacillati</taxon>
        <taxon>Bacillota</taxon>
        <taxon>Bacilli</taxon>
        <taxon>Bacillales</taxon>
        <taxon>Bacillaceae</taxon>
        <taxon>Bacillus</taxon>
        <taxon>Bacillus cereus group</taxon>
    </lineage>
</organism>